<proteinExistence type="predicted"/>
<dbReference type="InterPro" id="IPR002514">
    <property type="entry name" value="Transposase_8"/>
</dbReference>
<accession>A0ABV1W1H5</accession>
<dbReference type="InterPro" id="IPR009057">
    <property type="entry name" value="Homeodomain-like_sf"/>
</dbReference>
<dbReference type="Gene3D" id="1.10.10.60">
    <property type="entry name" value="Homeodomain-like"/>
    <property type="match status" value="1"/>
</dbReference>
<organism evidence="1 2">
    <name type="scientific">Streptomyces carpinensis</name>
    <dbReference type="NCBI Taxonomy" id="66369"/>
    <lineage>
        <taxon>Bacteria</taxon>
        <taxon>Bacillati</taxon>
        <taxon>Actinomycetota</taxon>
        <taxon>Actinomycetes</taxon>
        <taxon>Kitasatosporales</taxon>
        <taxon>Streptomycetaceae</taxon>
        <taxon>Streptomyces</taxon>
    </lineage>
</organism>
<keyword evidence="2" id="KW-1185">Reference proteome</keyword>
<dbReference type="RefSeq" id="WP_158104013.1">
    <property type="nucleotide sequence ID" value="NZ_MUBM01000500.1"/>
</dbReference>
<evidence type="ECO:0000313" key="1">
    <source>
        <dbReference type="EMBL" id="MER6978043.1"/>
    </source>
</evidence>
<protein>
    <submittedName>
        <fullName evidence="1">Transposase</fullName>
    </submittedName>
</protein>
<dbReference type="SUPFAM" id="SSF46689">
    <property type="entry name" value="Homeodomain-like"/>
    <property type="match status" value="1"/>
</dbReference>
<dbReference type="Pfam" id="PF01527">
    <property type="entry name" value="HTH_Tnp_1"/>
    <property type="match status" value="1"/>
</dbReference>
<evidence type="ECO:0000313" key="2">
    <source>
        <dbReference type="Proteomes" id="UP001458415"/>
    </source>
</evidence>
<reference evidence="1 2" key="1">
    <citation type="submission" date="2024-06" db="EMBL/GenBank/DDBJ databases">
        <title>The Natural Products Discovery Center: Release of the First 8490 Sequenced Strains for Exploring Actinobacteria Biosynthetic Diversity.</title>
        <authorList>
            <person name="Kalkreuter E."/>
            <person name="Kautsar S.A."/>
            <person name="Yang D."/>
            <person name="Bader C.D."/>
            <person name="Teijaro C.N."/>
            <person name="Fluegel L."/>
            <person name="Davis C.M."/>
            <person name="Simpson J.R."/>
            <person name="Lauterbach L."/>
            <person name="Steele A.D."/>
            <person name="Gui C."/>
            <person name="Meng S."/>
            <person name="Li G."/>
            <person name="Viehrig K."/>
            <person name="Ye F."/>
            <person name="Su P."/>
            <person name="Kiefer A.F."/>
            <person name="Nichols A."/>
            <person name="Cepeda A.J."/>
            <person name="Yan W."/>
            <person name="Fan B."/>
            <person name="Jiang Y."/>
            <person name="Adhikari A."/>
            <person name="Zheng C.-J."/>
            <person name="Schuster L."/>
            <person name="Cowan T.M."/>
            <person name="Smanski M.J."/>
            <person name="Chevrette M.G."/>
            <person name="De Carvalho L.P.S."/>
            <person name="Shen B."/>
        </authorList>
    </citation>
    <scope>NUCLEOTIDE SEQUENCE [LARGE SCALE GENOMIC DNA]</scope>
    <source>
        <strain evidence="1 2">NPDC000634</strain>
    </source>
</reference>
<comment type="caution">
    <text evidence="1">The sequence shown here is derived from an EMBL/GenBank/DDBJ whole genome shotgun (WGS) entry which is preliminary data.</text>
</comment>
<gene>
    <name evidence="1" type="ORF">ABT317_13730</name>
</gene>
<name>A0ABV1W1H5_9ACTN</name>
<dbReference type="Proteomes" id="UP001458415">
    <property type="component" value="Unassembled WGS sequence"/>
</dbReference>
<sequence length="85" mass="9581">MSSPHPAALRTRAEQLVSEGHSAKEVARQLGISPQTVYRWQRSRVSGSDLAQARTRIDELEQEVLLCREVIAAMRQVMPPKDVTR</sequence>
<dbReference type="EMBL" id="JBEPCU010000188">
    <property type="protein sequence ID" value="MER6978043.1"/>
    <property type="molecule type" value="Genomic_DNA"/>
</dbReference>